<evidence type="ECO:0000256" key="16">
    <source>
        <dbReference type="ARBA" id="ARBA00023242"/>
    </source>
</evidence>
<keyword evidence="26" id="KW-1185">Reference proteome</keyword>
<evidence type="ECO:0000256" key="15">
    <source>
        <dbReference type="ARBA" id="ARBA00023211"/>
    </source>
</evidence>
<feature type="domain" description="Helicase ATP-binding" evidence="22">
    <location>
        <begin position="65"/>
        <end position="244"/>
    </location>
</feature>
<dbReference type="Pfam" id="PF03368">
    <property type="entry name" value="Dicer_dimer"/>
    <property type="match status" value="1"/>
</dbReference>
<dbReference type="InterPro" id="IPR038248">
    <property type="entry name" value="Dicer_dimer_sf"/>
</dbReference>
<dbReference type="InterPro" id="IPR014001">
    <property type="entry name" value="Helicase_ATP-bd"/>
</dbReference>
<dbReference type="FunFam" id="3.30.160.380:FF:000001">
    <property type="entry name" value="Endoribonuclease dicer-like 1"/>
    <property type="match status" value="1"/>
</dbReference>
<feature type="compositionally biased region" description="Basic and acidic residues" evidence="19">
    <location>
        <begin position="10"/>
        <end position="29"/>
    </location>
</feature>
<evidence type="ECO:0000259" key="24">
    <source>
        <dbReference type="PROSITE" id="PS51327"/>
    </source>
</evidence>
<dbReference type="Pfam" id="PF00271">
    <property type="entry name" value="Helicase_C"/>
    <property type="match status" value="1"/>
</dbReference>
<keyword evidence="14" id="KW-0943">RNA-mediated gene silencing</keyword>
<dbReference type="OrthoDB" id="6513042at2759"/>
<keyword evidence="5" id="KW-0479">Metal-binding</keyword>
<feature type="domain" description="Dicer dsRNA-binding fold" evidence="24">
    <location>
        <begin position="507"/>
        <end position="589"/>
    </location>
</feature>
<keyword evidence="12" id="KW-0460">Magnesium</keyword>
<dbReference type="Pfam" id="PF00636">
    <property type="entry name" value="Ribonuclease_3"/>
    <property type="match status" value="2"/>
</dbReference>
<dbReference type="InterPro" id="IPR005034">
    <property type="entry name" value="Dicer_dimerisation"/>
</dbReference>
<evidence type="ECO:0000259" key="22">
    <source>
        <dbReference type="PROSITE" id="PS51192"/>
    </source>
</evidence>
<evidence type="ECO:0000256" key="12">
    <source>
        <dbReference type="ARBA" id="ARBA00022842"/>
    </source>
</evidence>
<keyword evidence="15" id="KW-0464">Manganese</keyword>
<evidence type="ECO:0000259" key="20">
    <source>
        <dbReference type="PROSITE" id="PS50142"/>
    </source>
</evidence>
<comment type="similarity">
    <text evidence="17 18">Belongs to the helicase family. Dicer subfamily.</text>
</comment>
<dbReference type="InterPro" id="IPR011545">
    <property type="entry name" value="DEAD/DEAH_box_helicase_dom"/>
</dbReference>
<dbReference type="GO" id="GO:0010267">
    <property type="term" value="P:ta-siRNA processing"/>
    <property type="evidence" value="ECO:0007669"/>
    <property type="project" value="UniProtKB-ARBA"/>
</dbReference>
<feature type="domain" description="PAZ" evidence="21">
    <location>
        <begin position="736"/>
        <end position="872"/>
    </location>
</feature>
<feature type="domain" description="RNase III" evidence="20">
    <location>
        <begin position="922"/>
        <end position="1053"/>
    </location>
</feature>
<dbReference type="PROSITE" id="PS00517">
    <property type="entry name" value="RNASE_3_1"/>
    <property type="match status" value="1"/>
</dbReference>
<keyword evidence="6" id="KW-0677">Repeat</keyword>
<evidence type="ECO:0000256" key="6">
    <source>
        <dbReference type="ARBA" id="ARBA00022737"/>
    </source>
</evidence>
<evidence type="ECO:0000256" key="17">
    <source>
        <dbReference type="ARBA" id="ARBA00035116"/>
    </source>
</evidence>
<keyword evidence="11" id="KW-0067">ATP-binding</keyword>
<dbReference type="InterPro" id="IPR000999">
    <property type="entry name" value="RNase_III_dom"/>
</dbReference>
<feature type="region of interest" description="Disordered" evidence="19">
    <location>
        <begin position="1"/>
        <end position="29"/>
    </location>
</feature>
<dbReference type="InterPro" id="IPR001650">
    <property type="entry name" value="Helicase_C-like"/>
</dbReference>
<dbReference type="Pfam" id="PF00270">
    <property type="entry name" value="DEAD"/>
    <property type="match status" value="1"/>
</dbReference>
<keyword evidence="9" id="KW-0378">Hydrolase</keyword>
<sequence>MKSGSVVQAGEKRKRESAKQHSTEVDQRGKGIMEEALSMEIEDHSQQPKITPDILPFARSYQLEALDNAIRENTIVYLETGSGKTLIAIMLLRSYAHYLRKPSPCIAVFLVPQVVLVSQQAKALKMHTDLKVGTYWGDMGVDFWDAATWKQETEKHEVFVMTPAILLNCLRHSFLKLKMIKVLIMDECHHARGKHPYACIMTEFYHHQLESGISDLPRIFGMTASPIKSKVGNSVSSWSENIQKLTTLMHSKVYTCVSEAVIAKFMPASTPKFKFYRDNGVQFVLFEELAIKLKMLKEQWSIGENIISDVEMGLLTPKVCCLIDSLLEYRGLTDMRCIIFVQRVITAIVLQDLLNTLLPKYNSWKSKFIAGHNFGLQSQSRRKQNEIVEEFRMGLVNIIVATSILEEGLDVQSCNLVIRFDPSPTVCSFIQSRGRARMQNSDYILMVKSGDSVTCSRLEKYLASGDIMRKESLRHSSLPYDHFEGDQVDEETYCVASTEAFANLSSSIGLIYLYCSRLPADGYFKPTPRWDKETGTLFLPKSCPLQSIRVEGDKKILKNVACLEACKQLHKIGALTDNLVPDIVIEEAQMEEFGNVPYDENQPTYVPFGLVSCVSNNSHTVYHCYLMEFKQNFSYEISVQDIFLAVRIKLDPEIGSTQFDMGFDRGSLSVNLRYKGEINLLPDQVLLCKKFQVTMLRILIDHNIDKLTIGLDKSSLQDDLEIDYLLLPSIGKGQNLAVDWLAINSVNPSNITCKYHPPHIRTKSGLVCTCKLQDALVCTSHVNGKIYFYITTGIMELDGNSPMELRRGGVTTYKKYYEQDHGIRLQFEHQRLLKARHNFRVKNYCHGRKQGKEGEASKAFVELPPELCSIVMTPITDSIIYSFSFIPSIMHRLESLLGAFNLKRMHLDHCTQNEIQTIKVLEAITSKRCNEAFHYESLETLGDSFLKYAASQQLFQTYPNHHEGLLSVKREKIISNASLCKLGCSSGLPGFIRNEPFDPNTWTIPGDKSGNFKLEELDTKGGKFYVSGKRKLKRKIVADVVEALIGAFLSTGGENSALLFMDWVGIKVSFNIIPYERHFDIQPEKLVHVSLLESQLKYTFRDRSLLVEALTHGSYMLPEVPRCYQRLEFLGDSVLDYLLTWHLYKKYPGMSPGQLTDMRSASVNNDCYAWSAIKHGLHKHVLHASQELHKHIAITLDNFGKMSSSSTFGYESETSPPKVLGDIIESLAGAILVDSGYNKEVVWQSIRPLLEPLVTLETLKLHPIRQLNELCQRRGYVIHREVSCKDGVTNYKMEVEADGVIHQYEYIGNAHRDTAKRIVCKEILNSLKEEELEGIQV</sequence>
<evidence type="ECO:0000256" key="9">
    <source>
        <dbReference type="ARBA" id="ARBA00022801"/>
    </source>
</evidence>
<dbReference type="SUPFAM" id="SSF69065">
    <property type="entry name" value="RNase III domain-like"/>
    <property type="match status" value="2"/>
</dbReference>
<dbReference type="Gene3D" id="3.40.50.300">
    <property type="entry name" value="P-loop containing nucleotide triphosphate hydrolases"/>
    <property type="match status" value="2"/>
</dbReference>
<dbReference type="FunFam" id="3.40.50.300:FF:000705">
    <property type="entry name" value="Endoribonuclease dicer-like protein"/>
    <property type="match status" value="1"/>
</dbReference>
<dbReference type="SMART" id="SM00487">
    <property type="entry name" value="DEXDc"/>
    <property type="match status" value="1"/>
</dbReference>
<dbReference type="PROSITE" id="PS51327">
    <property type="entry name" value="DICER_DSRBF"/>
    <property type="match status" value="1"/>
</dbReference>
<keyword evidence="4" id="KW-0540">Nuclease</keyword>
<accession>A0A371H3C5</accession>
<feature type="non-terminal residue" evidence="25">
    <location>
        <position position="1"/>
    </location>
</feature>
<evidence type="ECO:0000313" key="25">
    <source>
        <dbReference type="EMBL" id="RDX97328.1"/>
    </source>
</evidence>
<dbReference type="GO" id="GO:0004525">
    <property type="term" value="F:ribonuclease III activity"/>
    <property type="evidence" value="ECO:0007669"/>
    <property type="project" value="InterPro"/>
</dbReference>
<dbReference type="GO" id="GO:0003723">
    <property type="term" value="F:RNA binding"/>
    <property type="evidence" value="ECO:0007669"/>
    <property type="project" value="UniProtKB-UniRule"/>
</dbReference>
<dbReference type="SMART" id="SM00535">
    <property type="entry name" value="RIBOc"/>
    <property type="match status" value="2"/>
</dbReference>
<dbReference type="FunFam" id="1.10.1520.10:FF:000013">
    <property type="entry name" value="Endoribonuclease Dicer homolog 2"/>
    <property type="match status" value="1"/>
</dbReference>
<dbReference type="InterPro" id="IPR003100">
    <property type="entry name" value="PAZ_dom"/>
</dbReference>
<feature type="domain" description="Helicase C-terminal" evidence="23">
    <location>
        <begin position="322"/>
        <end position="486"/>
    </location>
</feature>
<evidence type="ECO:0000256" key="10">
    <source>
        <dbReference type="ARBA" id="ARBA00022806"/>
    </source>
</evidence>
<comment type="caution">
    <text evidence="25">The sequence shown here is derived from an EMBL/GenBank/DDBJ whole genome shotgun (WGS) entry which is preliminary data.</text>
</comment>
<dbReference type="PANTHER" id="PTHR14950">
    <property type="entry name" value="DICER-RELATED"/>
    <property type="match status" value="1"/>
</dbReference>
<dbReference type="CDD" id="cd18802">
    <property type="entry name" value="SF2_C_dicer"/>
    <property type="match status" value="1"/>
</dbReference>
<dbReference type="InterPro" id="IPR036085">
    <property type="entry name" value="PAZ_dom_sf"/>
</dbReference>
<dbReference type="GO" id="GO:0005524">
    <property type="term" value="F:ATP binding"/>
    <property type="evidence" value="ECO:0007669"/>
    <property type="project" value="UniProtKB-KW"/>
</dbReference>
<evidence type="ECO:0000259" key="23">
    <source>
        <dbReference type="PROSITE" id="PS51194"/>
    </source>
</evidence>
<evidence type="ECO:0000256" key="19">
    <source>
        <dbReference type="SAM" id="MobiDB-lite"/>
    </source>
</evidence>
<gene>
    <name evidence="25" type="ORF">CR513_19911</name>
</gene>
<comment type="cofactor">
    <cofactor evidence="1">
        <name>Mn(2+)</name>
        <dbReference type="ChEBI" id="CHEBI:29035"/>
    </cofactor>
</comment>
<name>A0A371H3C5_MUCPR</name>
<protein>
    <submittedName>
        <fullName evidence="25">Endoribonuclease Dicer-like 2</fullName>
    </submittedName>
</protein>
<feature type="domain" description="RNase III" evidence="20">
    <location>
        <begin position="1089"/>
        <end position="1236"/>
    </location>
</feature>
<comment type="subcellular location">
    <subcellularLocation>
        <location evidence="3">Nucleus</location>
    </subcellularLocation>
</comment>
<dbReference type="Gene3D" id="3.30.160.380">
    <property type="entry name" value="Dicer dimerisation domain"/>
    <property type="match status" value="1"/>
</dbReference>
<evidence type="ECO:0000256" key="7">
    <source>
        <dbReference type="ARBA" id="ARBA00022741"/>
    </source>
</evidence>
<keyword evidence="7" id="KW-0547">Nucleotide-binding</keyword>
<evidence type="ECO:0000256" key="18">
    <source>
        <dbReference type="PROSITE-ProRule" id="PRU00657"/>
    </source>
</evidence>
<keyword evidence="8" id="KW-0255">Endonuclease</keyword>
<evidence type="ECO:0000256" key="3">
    <source>
        <dbReference type="ARBA" id="ARBA00004123"/>
    </source>
</evidence>
<dbReference type="GO" id="GO:0004386">
    <property type="term" value="F:helicase activity"/>
    <property type="evidence" value="ECO:0007669"/>
    <property type="project" value="UniProtKB-KW"/>
</dbReference>
<evidence type="ECO:0000256" key="8">
    <source>
        <dbReference type="ARBA" id="ARBA00022759"/>
    </source>
</evidence>
<evidence type="ECO:0000313" key="26">
    <source>
        <dbReference type="Proteomes" id="UP000257109"/>
    </source>
</evidence>
<dbReference type="PROSITE" id="PS50821">
    <property type="entry name" value="PAZ"/>
    <property type="match status" value="1"/>
</dbReference>
<dbReference type="EMBL" id="QJKJ01003682">
    <property type="protein sequence ID" value="RDX97328.1"/>
    <property type="molecule type" value="Genomic_DNA"/>
</dbReference>
<dbReference type="InterPro" id="IPR036389">
    <property type="entry name" value="RNase_III_sf"/>
</dbReference>
<evidence type="ECO:0000256" key="5">
    <source>
        <dbReference type="ARBA" id="ARBA00022723"/>
    </source>
</evidence>
<dbReference type="SUPFAM" id="SSF101690">
    <property type="entry name" value="PAZ domain"/>
    <property type="match status" value="1"/>
</dbReference>
<dbReference type="FunFam" id="3.40.50.300:FF:000420">
    <property type="entry name" value="Endoribonuclease dicer-like 1"/>
    <property type="match status" value="1"/>
</dbReference>
<dbReference type="PROSITE" id="PS51192">
    <property type="entry name" value="HELICASE_ATP_BIND_1"/>
    <property type="match status" value="1"/>
</dbReference>
<evidence type="ECO:0000256" key="1">
    <source>
        <dbReference type="ARBA" id="ARBA00001936"/>
    </source>
</evidence>
<dbReference type="PANTHER" id="PTHR14950:SF70">
    <property type="entry name" value="ENDORIBONUCLEASE DICER HOMOLOG 2"/>
    <property type="match status" value="1"/>
</dbReference>
<dbReference type="SUPFAM" id="SSF54768">
    <property type="entry name" value="dsRNA-binding domain-like"/>
    <property type="match status" value="1"/>
</dbReference>
<dbReference type="PROSITE" id="PS50142">
    <property type="entry name" value="RNASE_3_2"/>
    <property type="match status" value="2"/>
</dbReference>
<evidence type="ECO:0000256" key="4">
    <source>
        <dbReference type="ARBA" id="ARBA00022722"/>
    </source>
</evidence>
<reference evidence="25" key="1">
    <citation type="submission" date="2018-05" db="EMBL/GenBank/DDBJ databases">
        <title>Draft genome of Mucuna pruriens seed.</title>
        <authorList>
            <person name="Nnadi N.E."/>
            <person name="Vos R."/>
            <person name="Hasami M.H."/>
            <person name="Devisetty U.K."/>
            <person name="Aguiy J.C."/>
        </authorList>
    </citation>
    <scope>NUCLEOTIDE SEQUENCE [LARGE SCALE GENOMIC DNA]</scope>
    <source>
        <strain evidence="25">JCA_2017</strain>
    </source>
</reference>
<dbReference type="SUPFAM" id="SSF52540">
    <property type="entry name" value="P-loop containing nucleoside triphosphate hydrolases"/>
    <property type="match status" value="1"/>
</dbReference>
<dbReference type="Pfam" id="PF02170">
    <property type="entry name" value="PAZ"/>
    <property type="match status" value="1"/>
</dbReference>
<dbReference type="Gene3D" id="2.170.260.10">
    <property type="entry name" value="paz domain"/>
    <property type="match status" value="1"/>
</dbReference>
<dbReference type="GO" id="GO:0005737">
    <property type="term" value="C:cytoplasm"/>
    <property type="evidence" value="ECO:0007669"/>
    <property type="project" value="TreeGrafter"/>
</dbReference>
<dbReference type="InterPro" id="IPR027417">
    <property type="entry name" value="P-loop_NTPase"/>
</dbReference>
<proteinExistence type="inferred from homology"/>
<dbReference type="STRING" id="157652.A0A371H3C5"/>
<dbReference type="Gene3D" id="1.10.1520.10">
    <property type="entry name" value="Ribonuclease III domain"/>
    <property type="match status" value="2"/>
</dbReference>
<dbReference type="PROSITE" id="PS51194">
    <property type="entry name" value="HELICASE_CTER"/>
    <property type="match status" value="1"/>
</dbReference>
<evidence type="ECO:0000256" key="13">
    <source>
        <dbReference type="ARBA" id="ARBA00022884"/>
    </source>
</evidence>
<dbReference type="SMART" id="SM00949">
    <property type="entry name" value="PAZ"/>
    <property type="match status" value="1"/>
</dbReference>
<keyword evidence="10" id="KW-0347">Helicase</keyword>
<dbReference type="GO" id="GO:0046872">
    <property type="term" value="F:metal ion binding"/>
    <property type="evidence" value="ECO:0007669"/>
    <property type="project" value="UniProtKB-KW"/>
</dbReference>
<keyword evidence="13 18" id="KW-0694">RNA-binding</keyword>
<dbReference type="Proteomes" id="UP000257109">
    <property type="component" value="Unassembled WGS sequence"/>
</dbReference>
<dbReference type="FunFam" id="1.10.1520.10:FF:000004">
    <property type="entry name" value="Endoribonuclease dicer-like 1"/>
    <property type="match status" value="1"/>
</dbReference>
<keyword evidence="16" id="KW-0539">Nucleus</keyword>
<evidence type="ECO:0000256" key="14">
    <source>
        <dbReference type="ARBA" id="ARBA00023158"/>
    </source>
</evidence>
<comment type="cofactor">
    <cofactor evidence="2">
        <name>Mg(2+)</name>
        <dbReference type="ChEBI" id="CHEBI:18420"/>
    </cofactor>
</comment>
<evidence type="ECO:0000259" key="21">
    <source>
        <dbReference type="PROSITE" id="PS50821"/>
    </source>
</evidence>
<evidence type="ECO:0000256" key="11">
    <source>
        <dbReference type="ARBA" id="ARBA00022840"/>
    </source>
</evidence>
<dbReference type="SMART" id="SM00490">
    <property type="entry name" value="HELICc"/>
    <property type="match status" value="1"/>
</dbReference>
<evidence type="ECO:0000256" key="2">
    <source>
        <dbReference type="ARBA" id="ARBA00001946"/>
    </source>
</evidence>
<dbReference type="CDD" id="cd18034">
    <property type="entry name" value="DEXHc_dicer"/>
    <property type="match status" value="1"/>
</dbReference>
<dbReference type="GO" id="GO:0005634">
    <property type="term" value="C:nucleus"/>
    <property type="evidence" value="ECO:0007669"/>
    <property type="project" value="UniProtKB-SubCell"/>
</dbReference>
<dbReference type="CDD" id="cd00593">
    <property type="entry name" value="RIBOc"/>
    <property type="match status" value="2"/>
</dbReference>
<organism evidence="25 26">
    <name type="scientific">Mucuna pruriens</name>
    <name type="common">Velvet bean</name>
    <name type="synonym">Dolichos pruriens</name>
    <dbReference type="NCBI Taxonomy" id="157652"/>
    <lineage>
        <taxon>Eukaryota</taxon>
        <taxon>Viridiplantae</taxon>
        <taxon>Streptophyta</taxon>
        <taxon>Embryophyta</taxon>
        <taxon>Tracheophyta</taxon>
        <taxon>Spermatophyta</taxon>
        <taxon>Magnoliopsida</taxon>
        <taxon>eudicotyledons</taxon>
        <taxon>Gunneridae</taxon>
        <taxon>Pentapetalae</taxon>
        <taxon>rosids</taxon>
        <taxon>fabids</taxon>
        <taxon>Fabales</taxon>
        <taxon>Fabaceae</taxon>
        <taxon>Papilionoideae</taxon>
        <taxon>50 kb inversion clade</taxon>
        <taxon>NPAAA clade</taxon>
        <taxon>indigoferoid/millettioid clade</taxon>
        <taxon>Phaseoleae</taxon>
        <taxon>Mucuna</taxon>
    </lineage>
</organism>